<evidence type="ECO:0000313" key="2">
    <source>
        <dbReference type="EMBL" id="GJE89836.1"/>
    </source>
</evidence>
<feature type="region of interest" description="Disordered" evidence="1">
    <location>
        <begin position="55"/>
        <end position="77"/>
    </location>
</feature>
<evidence type="ECO:0000256" key="1">
    <source>
        <dbReference type="SAM" id="MobiDB-lite"/>
    </source>
</evidence>
<feature type="region of interest" description="Disordered" evidence="1">
    <location>
        <begin position="1"/>
        <end position="26"/>
    </location>
</feature>
<dbReference type="AlphaFoldDB" id="A0A9P3G7U8"/>
<comment type="caution">
    <text evidence="2">The sequence shown here is derived from an EMBL/GenBank/DDBJ whole genome shotgun (WGS) entry which is preliminary data.</text>
</comment>
<gene>
    <name evidence="2" type="ORF">PsYK624_059450</name>
</gene>
<organism evidence="2 3">
    <name type="scientific">Phanerochaete sordida</name>
    <dbReference type="NCBI Taxonomy" id="48140"/>
    <lineage>
        <taxon>Eukaryota</taxon>
        <taxon>Fungi</taxon>
        <taxon>Dikarya</taxon>
        <taxon>Basidiomycota</taxon>
        <taxon>Agaricomycotina</taxon>
        <taxon>Agaricomycetes</taxon>
        <taxon>Polyporales</taxon>
        <taxon>Phanerochaetaceae</taxon>
        <taxon>Phanerochaete</taxon>
    </lineage>
</organism>
<dbReference type="Proteomes" id="UP000703269">
    <property type="component" value="Unassembled WGS sequence"/>
</dbReference>
<proteinExistence type="predicted"/>
<protein>
    <submittedName>
        <fullName evidence="2">Uncharacterized protein</fullName>
    </submittedName>
</protein>
<keyword evidence="3" id="KW-1185">Reference proteome</keyword>
<reference evidence="2 3" key="1">
    <citation type="submission" date="2021-08" db="EMBL/GenBank/DDBJ databases">
        <title>Draft Genome Sequence of Phanerochaete sordida strain YK-624.</title>
        <authorList>
            <person name="Mori T."/>
            <person name="Dohra H."/>
            <person name="Suzuki T."/>
            <person name="Kawagishi H."/>
            <person name="Hirai H."/>
        </authorList>
    </citation>
    <scope>NUCLEOTIDE SEQUENCE [LARGE SCALE GENOMIC DNA]</scope>
    <source>
        <strain evidence="2 3">YK-624</strain>
    </source>
</reference>
<name>A0A9P3G7U8_9APHY</name>
<dbReference type="EMBL" id="BPQB01000014">
    <property type="protein sequence ID" value="GJE89836.1"/>
    <property type="molecule type" value="Genomic_DNA"/>
</dbReference>
<sequence length="77" mass="8388">MCWGPGRREHSARQPDVRPSDVRPPERAVGVAVEVVASLGEDASKADKDGRLICATKPPLPRGLRSLPSHQRSHSVR</sequence>
<evidence type="ECO:0000313" key="3">
    <source>
        <dbReference type="Proteomes" id="UP000703269"/>
    </source>
</evidence>
<accession>A0A9P3G7U8</accession>